<feature type="compositionally biased region" description="Low complexity" evidence="1">
    <location>
        <begin position="1"/>
        <end position="13"/>
    </location>
</feature>
<keyword evidence="3" id="KW-1185">Reference proteome</keyword>
<protein>
    <submittedName>
        <fullName evidence="2">Uncharacterized protein</fullName>
    </submittedName>
</protein>
<gene>
    <name evidence="2" type="ORF">PENTCL1PPCAC_24187</name>
</gene>
<name>A0AAV5U5U9_9BILA</name>
<sequence length="87" mass="9136">MTSSPIIILTPSSVRPPPHSLVETATASPACRILSTSTASDEGRPPSSASTRESPRILGRGLVEIGCDLVLQRARVEVVDAERRSAA</sequence>
<dbReference type="Proteomes" id="UP001432027">
    <property type="component" value="Unassembled WGS sequence"/>
</dbReference>
<evidence type="ECO:0000256" key="1">
    <source>
        <dbReference type="SAM" id="MobiDB-lite"/>
    </source>
</evidence>
<proteinExistence type="predicted"/>
<accession>A0AAV5U5U9</accession>
<dbReference type="AlphaFoldDB" id="A0AAV5U5U9"/>
<comment type="caution">
    <text evidence="2">The sequence shown here is derived from an EMBL/GenBank/DDBJ whole genome shotgun (WGS) entry which is preliminary data.</text>
</comment>
<organism evidence="2 3">
    <name type="scientific">Pristionchus entomophagus</name>
    <dbReference type="NCBI Taxonomy" id="358040"/>
    <lineage>
        <taxon>Eukaryota</taxon>
        <taxon>Metazoa</taxon>
        <taxon>Ecdysozoa</taxon>
        <taxon>Nematoda</taxon>
        <taxon>Chromadorea</taxon>
        <taxon>Rhabditida</taxon>
        <taxon>Rhabditina</taxon>
        <taxon>Diplogasteromorpha</taxon>
        <taxon>Diplogasteroidea</taxon>
        <taxon>Neodiplogasteridae</taxon>
        <taxon>Pristionchus</taxon>
    </lineage>
</organism>
<feature type="region of interest" description="Disordered" evidence="1">
    <location>
        <begin position="1"/>
        <end position="56"/>
    </location>
</feature>
<dbReference type="EMBL" id="BTSX01000005">
    <property type="protein sequence ID" value="GMT02013.1"/>
    <property type="molecule type" value="Genomic_DNA"/>
</dbReference>
<evidence type="ECO:0000313" key="2">
    <source>
        <dbReference type="EMBL" id="GMT02013.1"/>
    </source>
</evidence>
<evidence type="ECO:0000313" key="3">
    <source>
        <dbReference type="Proteomes" id="UP001432027"/>
    </source>
</evidence>
<reference evidence="2" key="1">
    <citation type="submission" date="2023-10" db="EMBL/GenBank/DDBJ databases">
        <title>Genome assembly of Pristionchus species.</title>
        <authorList>
            <person name="Yoshida K."/>
            <person name="Sommer R.J."/>
        </authorList>
    </citation>
    <scope>NUCLEOTIDE SEQUENCE</scope>
    <source>
        <strain evidence="2">RS0144</strain>
    </source>
</reference>